<feature type="chain" id="PRO_5043731070" evidence="1">
    <location>
        <begin position="20"/>
        <end position="79"/>
    </location>
</feature>
<feature type="signal peptide" evidence="1">
    <location>
        <begin position="1"/>
        <end position="19"/>
    </location>
</feature>
<comment type="caution">
    <text evidence="2">The sequence shown here is derived from an EMBL/GenBank/DDBJ whole genome shotgun (WGS) entry which is preliminary data.</text>
</comment>
<evidence type="ECO:0000313" key="3">
    <source>
        <dbReference type="Proteomes" id="UP000693946"/>
    </source>
</evidence>
<dbReference type="EMBL" id="JAGKHQ010000021">
    <property type="protein sequence ID" value="KAG7474560.1"/>
    <property type="molecule type" value="Genomic_DNA"/>
</dbReference>
<proteinExistence type="predicted"/>
<accession>A0AAV6PTK8</accession>
<dbReference type="AlphaFoldDB" id="A0AAV6PTK8"/>
<organism evidence="2 3">
    <name type="scientific">Solea senegalensis</name>
    <name type="common">Senegalese sole</name>
    <dbReference type="NCBI Taxonomy" id="28829"/>
    <lineage>
        <taxon>Eukaryota</taxon>
        <taxon>Metazoa</taxon>
        <taxon>Chordata</taxon>
        <taxon>Craniata</taxon>
        <taxon>Vertebrata</taxon>
        <taxon>Euteleostomi</taxon>
        <taxon>Actinopterygii</taxon>
        <taxon>Neopterygii</taxon>
        <taxon>Teleostei</taxon>
        <taxon>Neoteleostei</taxon>
        <taxon>Acanthomorphata</taxon>
        <taxon>Carangaria</taxon>
        <taxon>Pleuronectiformes</taxon>
        <taxon>Pleuronectoidei</taxon>
        <taxon>Soleidae</taxon>
        <taxon>Solea</taxon>
    </lineage>
</organism>
<sequence length="79" mass="8629">MNVPLSLWFVLLMSTCCGGDESSTTDYYYYDDNPTATPDYDYNATFNYYFANCSVSGDCVISAVSDIDNAAAAIEITGM</sequence>
<evidence type="ECO:0000313" key="2">
    <source>
        <dbReference type="EMBL" id="KAG7474560.1"/>
    </source>
</evidence>
<protein>
    <submittedName>
        <fullName evidence="2">Uncharacterized protein</fullName>
    </submittedName>
</protein>
<keyword evidence="1" id="KW-0732">Signal</keyword>
<reference evidence="2 3" key="1">
    <citation type="journal article" date="2021" name="Sci. Rep.">
        <title>Chromosome anchoring in Senegalese sole (Solea senegalensis) reveals sex-associated markers and genome rearrangements in flatfish.</title>
        <authorList>
            <person name="Guerrero-Cozar I."/>
            <person name="Gomez-Garrido J."/>
            <person name="Berbel C."/>
            <person name="Martinez-Blanch J.F."/>
            <person name="Alioto T."/>
            <person name="Claros M.G."/>
            <person name="Gagnaire P.A."/>
            <person name="Manchado M."/>
        </authorList>
    </citation>
    <scope>NUCLEOTIDE SEQUENCE [LARGE SCALE GENOMIC DNA]</scope>
    <source>
        <strain evidence="2">Sse05_10M</strain>
    </source>
</reference>
<name>A0AAV6PTK8_SOLSE</name>
<dbReference type="Proteomes" id="UP000693946">
    <property type="component" value="Linkage Group LG9"/>
</dbReference>
<keyword evidence="3" id="KW-1185">Reference proteome</keyword>
<evidence type="ECO:0000256" key="1">
    <source>
        <dbReference type="SAM" id="SignalP"/>
    </source>
</evidence>
<gene>
    <name evidence="2" type="ORF">JOB18_012461</name>
</gene>